<dbReference type="Gene3D" id="3.40.50.720">
    <property type="entry name" value="NAD(P)-binding Rossmann-like Domain"/>
    <property type="match status" value="1"/>
</dbReference>
<dbReference type="Pfam" id="PF13561">
    <property type="entry name" value="adh_short_C2"/>
    <property type="match status" value="1"/>
</dbReference>
<reference evidence="3" key="1">
    <citation type="journal article" date="2021" name="Syst. Appl. Microbiol.">
        <title>Roseomonas hellenica sp. nov., isolated from roots of wild-growing Alkanna tinctoria.</title>
        <authorList>
            <person name="Rat A."/>
            <person name="Naranjo H.D."/>
            <person name="Lebbe L."/>
            <person name="Cnockaert M."/>
            <person name="Krigas N."/>
            <person name="Grigoriadou K."/>
            <person name="Maloupa E."/>
            <person name="Willems A."/>
        </authorList>
    </citation>
    <scope>NUCLEOTIDE SEQUENCE [LARGE SCALE GENOMIC DNA]</scope>
    <source>
        <strain evidence="3">LMG 31159</strain>
    </source>
</reference>
<dbReference type="EMBL" id="JAAEDI010000008">
    <property type="protein sequence ID" value="MBR0649817.1"/>
    <property type="molecule type" value="Genomic_DNA"/>
</dbReference>
<protein>
    <submittedName>
        <fullName evidence="2">SDR family oxidoreductase</fullName>
    </submittedName>
</protein>
<keyword evidence="3" id="KW-1185">Reference proteome</keyword>
<dbReference type="InterPro" id="IPR050259">
    <property type="entry name" value="SDR"/>
</dbReference>
<comment type="similarity">
    <text evidence="1">Belongs to the short-chain dehydrogenases/reductases (SDR) family.</text>
</comment>
<sequence length="252" mass="26199">MSNKRTAIITGAARGMGQAIARRLGKAGHHVVLLDVLEREVEEAAAEIRAEGASAVGLALDLADEGAVSALPERLGADFDRVGILVNNAAISPKRNGRRVPAAEIELSEWESVLRINLTAPFRMIQLCLPPMRAQRWGRIVNVASRAGRSPGGVAAAHYVTTKTGLLGLTRAFGKEVAGDGVTVNAIAPGRIETPMTQGSPPEVLKGVLASIPVGRFGTTEEIAALAAFLAGEEAGFITGATIDINGGVLMI</sequence>
<dbReference type="InterPro" id="IPR036291">
    <property type="entry name" value="NAD(P)-bd_dom_sf"/>
</dbReference>
<name>A0ABS5EFN0_9PROT</name>
<organism evidence="2 3">
    <name type="scientific">Neoroseomonas terrae</name>
    <dbReference type="NCBI Taxonomy" id="424799"/>
    <lineage>
        <taxon>Bacteria</taxon>
        <taxon>Pseudomonadati</taxon>
        <taxon>Pseudomonadota</taxon>
        <taxon>Alphaproteobacteria</taxon>
        <taxon>Acetobacterales</taxon>
        <taxon>Acetobacteraceae</taxon>
        <taxon>Neoroseomonas</taxon>
    </lineage>
</organism>
<dbReference type="InterPro" id="IPR002347">
    <property type="entry name" value="SDR_fam"/>
</dbReference>
<comment type="caution">
    <text evidence="2">The sequence shown here is derived from an EMBL/GenBank/DDBJ whole genome shotgun (WGS) entry which is preliminary data.</text>
</comment>
<evidence type="ECO:0000313" key="2">
    <source>
        <dbReference type="EMBL" id="MBR0649817.1"/>
    </source>
</evidence>
<dbReference type="NCBIfam" id="NF009466">
    <property type="entry name" value="PRK12826.1-2"/>
    <property type="match status" value="1"/>
</dbReference>
<dbReference type="PANTHER" id="PTHR42879:SF2">
    <property type="entry name" value="3-OXOACYL-[ACYL-CARRIER-PROTEIN] REDUCTASE FABG"/>
    <property type="match status" value="1"/>
</dbReference>
<dbReference type="RefSeq" id="WP_211868067.1">
    <property type="nucleotide sequence ID" value="NZ_JAAEDI010000008.1"/>
</dbReference>
<proteinExistence type="inferred from homology"/>
<dbReference type="SUPFAM" id="SSF51735">
    <property type="entry name" value="NAD(P)-binding Rossmann-fold domains"/>
    <property type="match status" value="1"/>
</dbReference>
<gene>
    <name evidence="2" type="ORF">GXW78_09095</name>
</gene>
<evidence type="ECO:0000256" key="1">
    <source>
        <dbReference type="ARBA" id="ARBA00006484"/>
    </source>
</evidence>
<dbReference type="PRINTS" id="PR00080">
    <property type="entry name" value="SDRFAMILY"/>
</dbReference>
<dbReference type="PANTHER" id="PTHR42879">
    <property type="entry name" value="3-OXOACYL-(ACYL-CARRIER-PROTEIN) REDUCTASE"/>
    <property type="match status" value="1"/>
</dbReference>
<evidence type="ECO:0000313" key="3">
    <source>
        <dbReference type="Proteomes" id="UP000698752"/>
    </source>
</evidence>
<accession>A0ABS5EFN0</accession>
<dbReference type="PRINTS" id="PR00081">
    <property type="entry name" value="GDHRDH"/>
</dbReference>
<dbReference type="Proteomes" id="UP000698752">
    <property type="component" value="Unassembled WGS sequence"/>
</dbReference>